<organism evidence="4">
    <name type="scientific">Aphanomyces astaci</name>
    <name type="common">Crayfish plague agent</name>
    <dbReference type="NCBI Taxonomy" id="112090"/>
    <lineage>
        <taxon>Eukaryota</taxon>
        <taxon>Sar</taxon>
        <taxon>Stramenopiles</taxon>
        <taxon>Oomycota</taxon>
        <taxon>Saprolegniomycetes</taxon>
        <taxon>Saprolegniales</taxon>
        <taxon>Verrucalvaceae</taxon>
        <taxon>Aphanomyces</taxon>
    </lineage>
</organism>
<dbReference type="AlphaFoldDB" id="W4FUV9"/>
<accession>W4FUV9</accession>
<gene>
    <name evidence="4" type="ORF">H257_13423</name>
</gene>
<dbReference type="GO" id="GO:0005576">
    <property type="term" value="C:extracellular region"/>
    <property type="evidence" value="ECO:0007669"/>
    <property type="project" value="InterPro"/>
</dbReference>
<feature type="compositionally biased region" description="Low complexity" evidence="1">
    <location>
        <begin position="53"/>
        <end position="105"/>
    </location>
</feature>
<dbReference type="VEuPathDB" id="FungiDB:H257_13423"/>
<keyword evidence="2" id="KW-1133">Transmembrane helix</keyword>
<evidence type="ECO:0000256" key="1">
    <source>
        <dbReference type="SAM" id="MobiDB-lite"/>
    </source>
</evidence>
<feature type="compositionally biased region" description="Low complexity" evidence="1">
    <location>
        <begin position="134"/>
        <end position="174"/>
    </location>
</feature>
<evidence type="ECO:0000256" key="3">
    <source>
        <dbReference type="SAM" id="SignalP"/>
    </source>
</evidence>
<evidence type="ECO:0000256" key="2">
    <source>
        <dbReference type="SAM" id="Phobius"/>
    </source>
</evidence>
<dbReference type="STRING" id="112090.W4FUV9"/>
<name>W4FUV9_APHAT</name>
<dbReference type="Gene3D" id="1.10.239.10">
    <property type="entry name" value="Elicitin domain"/>
    <property type="match status" value="1"/>
</dbReference>
<evidence type="ECO:0000313" key="4">
    <source>
        <dbReference type="EMBL" id="ETV71290.1"/>
    </source>
</evidence>
<feature type="transmembrane region" description="Helical" evidence="2">
    <location>
        <begin position="506"/>
        <end position="526"/>
    </location>
</feature>
<dbReference type="RefSeq" id="XP_009839230.1">
    <property type="nucleotide sequence ID" value="XM_009840928.1"/>
</dbReference>
<keyword evidence="2" id="KW-0472">Membrane</keyword>
<dbReference type="OrthoDB" id="79900at2759"/>
<feature type="region of interest" description="Disordered" evidence="1">
    <location>
        <begin position="52"/>
        <end position="204"/>
    </location>
</feature>
<dbReference type="EMBL" id="KI913161">
    <property type="protein sequence ID" value="ETV71290.1"/>
    <property type="molecule type" value="Genomic_DNA"/>
</dbReference>
<protein>
    <submittedName>
        <fullName evidence="4">Uncharacterized protein</fullName>
    </submittedName>
</protein>
<proteinExistence type="predicted"/>
<sequence length="545" mass="57123">MKLSLISVAVLVASAMATPEPQPLPTPAATKPATVGTLAPTTVLPDLIEEETPAPTTTTVAPTTTTTTVAPTTTTTTVAPTTTLTPEPTTTEAPLPTPAATKPATSGTPEPTYSIRDNEEDTPEPTTSSPDNIVEVTTAAPTTTTTTVAPTTTVTPEPSTTEAPLPTPAATKPSVSGTPEPTYSIRDNEEDTPEPTTSSPDNIVEVTTTAPSTTSSTTTTTTTIPVVVVPVPTPAVTKPSQAGGTPAPTIGALPDLEEEEPVITNSTTSSSQVDGSLNSDRECTASDLAAADAASFSSPSANKCAVDMEVSSASFKNPQVKPTLSQVLKFNASDNCRAFYADKTQAYEAQHCRQEKQLALVAGRNVSFDMAVTALIVESYPKVGTNCSKWALSAGLALKTSFYSCLAGTGLYSSIFKLTKLPSTKQLKAIQVNKRCRDLFADIQSIIKKQPHCTIDGNGGTDIHAYELIQFDPTLDWLLVAANVRDEQASHGAVNLNAVQEEQVNGTVGLVLAGVVMMAMVAVVVVKRRHQRQLPSEERKRLLHV</sequence>
<keyword evidence="2" id="KW-0812">Transmembrane</keyword>
<keyword evidence="3" id="KW-0732">Signal</keyword>
<feature type="signal peptide" evidence="3">
    <location>
        <begin position="1"/>
        <end position="17"/>
    </location>
</feature>
<feature type="chain" id="PRO_5004840624" evidence="3">
    <location>
        <begin position="18"/>
        <end position="545"/>
    </location>
</feature>
<reference evidence="4" key="1">
    <citation type="submission" date="2013-12" db="EMBL/GenBank/DDBJ databases">
        <title>The Genome Sequence of Aphanomyces astaci APO3.</title>
        <authorList>
            <consortium name="The Broad Institute Genomics Platform"/>
            <person name="Russ C."/>
            <person name="Tyler B."/>
            <person name="van West P."/>
            <person name="Dieguez-Uribeondo J."/>
            <person name="Young S.K."/>
            <person name="Zeng Q."/>
            <person name="Gargeya S."/>
            <person name="Fitzgerald M."/>
            <person name="Abouelleil A."/>
            <person name="Alvarado L."/>
            <person name="Chapman S.B."/>
            <person name="Gainer-Dewar J."/>
            <person name="Goldberg J."/>
            <person name="Griggs A."/>
            <person name="Gujja S."/>
            <person name="Hansen M."/>
            <person name="Howarth C."/>
            <person name="Imamovic A."/>
            <person name="Ireland A."/>
            <person name="Larimer J."/>
            <person name="McCowan C."/>
            <person name="Murphy C."/>
            <person name="Pearson M."/>
            <person name="Poon T.W."/>
            <person name="Priest M."/>
            <person name="Roberts A."/>
            <person name="Saif S."/>
            <person name="Shea T."/>
            <person name="Sykes S."/>
            <person name="Wortman J."/>
            <person name="Nusbaum C."/>
            <person name="Birren B."/>
        </authorList>
    </citation>
    <scope>NUCLEOTIDE SEQUENCE [LARGE SCALE GENOMIC DNA]</scope>
    <source>
        <strain evidence="4">APO3</strain>
    </source>
</reference>
<dbReference type="InterPro" id="IPR036470">
    <property type="entry name" value="Elicitin_sf"/>
</dbReference>
<dbReference type="GeneID" id="20815419"/>